<reference evidence="2 3" key="1">
    <citation type="submission" date="2014-10" db="EMBL/GenBank/DDBJ databases">
        <title>Draft genome of anammox bacterium scalindua brodae, obtained using differential coverage binning of sequence data from two enrichment reactors.</title>
        <authorList>
            <person name="Speth D.R."/>
            <person name="Russ L."/>
            <person name="Kartal B."/>
            <person name="Op den Camp H.J."/>
            <person name="Dutilh B.E."/>
            <person name="Jetten M.S."/>
        </authorList>
    </citation>
    <scope>NUCLEOTIDE SEQUENCE [LARGE SCALE GENOMIC DNA]</scope>
    <source>
        <strain evidence="2">RU1</strain>
    </source>
</reference>
<protein>
    <submittedName>
        <fullName evidence="2">Uncharacterized protein</fullName>
    </submittedName>
</protein>
<evidence type="ECO:0000313" key="3">
    <source>
        <dbReference type="Proteomes" id="UP000030652"/>
    </source>
</evidence>
<sequence>MEQTLKKVKNLERFIQKHGEDTFFSQSISKMLDYKIRNYEEEIKRLNRELKKYERKYKKDSSVFFKEFKSGRAGDDINLIEWSSLYQMRKRLFEKMAELKGKK</sequence>
<name>A0A0B0EKE5_9BACT</name>
<proteinExistence type="predicted"/>
<evidence type="ECO:0000256" key="1">
    <source>
        <dbReference type="SAM" id="Coils"/>
    </source>
</evidence>
<gene>
    <name evidence="2" type="ORF">SCABRO_01182</name>
</gene>
<dbReference type="EMBL" id="JRYO01000080">
    <property type="protein sequence ID" value="KHE93054.1"/>
    <property type="molecule type" value="Genomic_DNA"/>
</dbReference>
<evidence type="ECO:0000313" key="2">
    <source>
        <dbReference type="EMBL" id="KHE93054.1"/>
    </source>
</evidence>
<keyword evidence="1" id="KW-0175">Coiled coil</keyword>
<dbReference type="eggNOG" id="ENOG5033N5T">
    <property type="taxonomic scope" value="Bacteria"/>
</dbReference>
<organism evidence="2 3">
    <name type="scientific">Candidatus Scalindua brodae</name>
    <dbReference type="NCBI Taxonomy" id="237368"/>
    <lineage>
        <taxon>Bacteria</taxon>
        <taxon>Pseudomonadati</taxon>
        <taxon>Planctomycetota</taxon>
        <taxon>Candidatus Brocadiia</taxon>
        <taxon>Candidatus Brocadiales</taxon>
        <taxon>Candidatus Scalinduaceae</taxon>
        <taxon>Candidatus Scalindua</taxon>
    </lineage>
</organism>
<dbReference type="AlphaFoldDB" id="A0A0B0EKE5"/>
<feature type="coiled-coil region" evidence="1">
    <location>
        <begin position="29"/>
        <end position="63"/>
    </location>
</feature>
<comment type="caution">
    <text evidence="2">The sequence shown here is derived from an EMBL/GenBank/DDBJ whole genome shotgun (WGS) entry which is preliminary data.</text>
</comment>
<accession>A0A0B0EKE5</accession>
<dbReference type="Proteomes" id="UP000030652">
    <property type="component" value="Unassembled WGS sequence"/>
</dbReference>